<evidence type="ECO:0008006" key="4">
    <source>
        <dbReference type="Google" id="ProtNLM"/>
    </source>
</evidence>
<reference evidence="2 3" key="1">
    <citation type="submission" date="2024-02" db="EMBL/GenBank/DDBJ databases">
        <authorList>
            <person name="Daric V."/>
            <person name="Darras S."/>
        </authorList>
    </citation>
    <scope>NUCLEOTIDE SEQUENCE [LARGE SCALE GENOMIC DNA]</scope>
</reference>
<protein>
    <recommendedName>
        <fullName evidence="4">Nuclear receptor-binding factor 2</fullName>
    </recommendedName>
</protein>
<evidence type="ECO:0000313" key="3">
    <source>
        <dbReference type="Proteomes" id="UP001642483"/>
    </source>
</evidence>
<keyword evidence="3" id="KW-1185">Reference proteome</keyword>
<dbReference type="SUPFAM" id="SSF140361">
    <property type="entry name" value="MIT domain-like"/>
    <property type="match status" value="1"/>
</dbReference>
<dbReference type="PANTHER" id="PTHR14964">
    <property type="entry name" value="NUCLEAR RECEPTOR BINDING FACTOR 2"/>
    <property type="match status" value="1"/>
</dbReference>
<feature type="coiled-coil region" evidence="1">
    <location>
        <begin position="159"/>
        <end position="207"/>
    </location>
</feature>
<gene>
    <name evidence="2" type="ORF">CVLEPA_LOCUS30193</name>
</gene>
<dbReference type="InterPro" id="IPR039679">
    <property type="entry name" value="NRBF2"/>
</dbReference>
<comment type="caution">
    <text evidence="2">The sequence shown here is derived from an EMBL/GenBank/DDBJ whole genome shotgun (WGS) entry which is preliminary data.</text>
</comment>
<evidence type="ECO:0000313" key="2">
    <source>
        <dbReference type="EMBL" id="CAK8696883.1"/>
    </source>
</evidence>
<keyword evidence="1" id="KW-0175">Coiled coil</keyword>
<name>A0ABP0H004_CLALP</name>
<accession>A0ABP0H004</accession>
<dbReference type="Gene3D" id="1.20.58.80">
    <property type="entry name" value="Phosphotransferase system, lactose/cellobiose-type IIA subunit"/>
    <property type="match status" value="1"/>
</dbReference>
<organism evidence="2 3">
    <name type="scientific">Clavelina lepadiformis</name>
    <name type="common">Light-bulb sea squirt</name>
    <name type="synonym">Ascidia lepadiformis</name>
    <dbReference type="NCBI Taxonomy" id="159417"/>
    <lineage>
        <taxon>Eukaryota</taxon>
        <taxon>Metazoa</taxon>
        <taxon>Chordata</taxon>
        <taxon>Tunicata</taxon>
        <taxon>Ascidiacea</taxon>
        <taxon>Aplousobranchia</taxon>
        <taxon>Clavelinidae</taxon>
        <taxon>Clavelina</taxon>
    </lineage>
</organism>
<dbReference type="Proteomes" id="UP001642483">
    <property type="component" value="Unassembled WGS sequence"/>
</dbReference>
<evidence type="ECO:0000256" key="1">
    <source>
        <dbReference type="SAM" id="Coils"/>
    </source>
</evidence>
<sequence>MNEFQEMPLNKAHLNERKAQKCLESGDWDGALKYYQLARDFISKAMETTSCVKSLQCLQLQYDYFLNHCGRQVELNRIEQEVIGTALNQNIAKEEFIEVQLNSQTLTDLKEKSKPDHNFSHEFTEREPDSLLQFLNGSPKEAVYNKHRKKYPKADVDRIEELKVQNEQLKRIVLDIQKDKERLEKENRSLRDDNEALLFEVKELNNKLDASQLMPEAVESNEVPHFVVEDYRYVEPSSILQEPCYFDFNEPLIQHQIRNAMLEDPKPVLKDVKNGDASCTIEAKDVSNRKDVTDASSHMNRKRTSTNLTSVRYEEMEESSINVATRSVQ</sequence>
<proteinExistence type="predicted"/>
<dbReference type="EMBL" id="CAWYQH010000163">
    <property type="protein sequence ID" value="CAK8696883.1"/>
    <property type="molecule type" value="Genomic_DNA"/>
</dbReference>
<dbReference type="PANTHER" id="PTHR14964:SF2">
    <property type="entry name" value="NUCLEAR RECEPTOR-BINDING FACTOR 2"/>
    <property type="match status" value="1"/>
</dbReference>